<proteinExistence type="predicted"/>
<evidence type="ECO:0000259" key="1">
    <source>
        <dbReference type="Pfam" id="PF07727"/>
    </source>
</evidence>
<dbReference type="EMBL" id="QJKJ01014648">
    <property type="protein sequence ID" value="RDX63914.1"/>
    <property type="molecule type" value="Genomic_DNA"/>
</dbReference>
<comment type="caution">
    <text evidence="2">The sequence shown here is derived from an EMBL/GenBank/DDBJ whole genome shotgun (WGS) entry which is preliminary data.</text>
</comment>
<name>A0A371ED67_MUCPR</name>
<dbReference type="InterPro" id="IPR013103">
    <property type="entry name" value="RVT_2"/>
</dbReference>
<evidence type="ECO:0000313" key="2">
    <source>
        <dbReference type="EMBL" id="RDX63914.1"/>
    </source>
</evidence>
<accession>A0A371ED67</accession>
<dbReference type="Pfam" id="PF07727">
    <property type="entry name" value="RVT_2"/>
    <property type="match status" value="1"/>
</dbReference>
<gene>
    <name evidence="2" type="ORF">CR513_57595</name>
</gene>
<dbReference type="PANTHER" id="PTHR11439">
    <property type="entry name" value="GAG-POL-RELATED RETROTRANSPOSON"/>
    <property type="match status" value="1"/>
</dbReference>
<dbReference type="AlphaFoldDB" id="A0A371ED67"/>
<reference evidence="2" key="1">
    <citation type="submission" date="2018-05" db="EMBL/GenBank/DDBJ databases">
        <title>Draft genome of Mucuna pruriens seed.</title>
        <authorList>
            <person name="Nnadi N.E."/>
            <person name="Vos R."/>
            <person name="Hasami M.H."/>
            <person name="Devisetty U.K."/>
            <person name="Aguiy J.C."/>
        </authorList>
    </citation>
    <scope>NUCLEOTIDE SEQUENCE [LARGE SCALE GENOMIC DNA]</scope>
    <source>
        <strain evidence="2">JCA_2017</strain>
    </source>
</reference>
<dbReference type="InterPro" id="IPR043502">
    <property type="entry name" value="DNA/RNA_pol_sf"/>
</dbReference>
<dbReference type="SUPFAM" id="SSF56672">
    <property type="entry name" value="DNA/RNA polymerases"/>
    <property type="match status" value="1"/>
</dbReference>
<keyword evidence="3" id="KW-1185">Reference proteome</keyword>
<protein>
    <recommendedName>
        <fullName evidence="1">Reverse transcriptase Ty1/copia-type domain-containing protein</fullName>
    </recommendedName>
</protein>
<feature type="domain" description="Reverse transcriptase Ty1/copia-type" evidence="1">
    <location>
        <begin position="11"/>
        <end position="224"/>
    </location>
</feature>
<evidence type="ECO:0000313" key="3">
    <source>
        <dbReference type="Proteomes" id="UP000257109"/>
    </source>
</evidence>
<dbReference type="Proteomes" id="UP000257109">
    <property type="component" value="Unassembled WGS sequence"/>
</dbReference>
<feature type="non-terminal residue" evidence="2">
    <location>
        <position position="1"/>
    </location>
</feature>
<sequence>MEIELLALDKNQTWDIVSCLPSVKPLGNKFVFSIKNRLGGPVDCYKAGLIVLANKQEYGLNYDKTFALVAKMTTMHTIIALAALQSWSLHQMDVKNAFLHGDLMEEVYIKLSYGMHTPSPYTICKLKHSLYGLKQAPRVWFEKFRSTIIGFSFTQIQYDPSLFFQRTLKGIMVLVYVDDIVMTSSDQNAFSKLKQILHSTFHMKQLGNLPYFLGLELAGLTNSTPIDTSLEVNVKYRREEGEILDYSTIYCKQLDNLIYVTITRLDISIVVHIQYNESLDISLTPQSVVYFFSIDSSLNLQAYSDADWVDCPNKRKSTTS</sequence>
<dbReference type="PANTHER" id="PTHR11439:SF470">
    <property type="entry name" value="CYSTEINE-RICH RLK (RECEPTOR-LIKE PROTEIN KINASE) 8"/>
    <property type="match status" value="1"/>
</dbReference>
<dbReference type="OrthoDB" id="2012657at2759"/>
<organism evidence="2 3">
    <name type="scientific">Mucuna pruriens</name>
    <name type="common">Velvet bean</name>
    <name type="synonym">Dolichos pruriens</name>
    <dbReference type="NCBI Taxonomy" id="157652"/>
    <lineage>
        <taxon>Eukaryota</taxon>
        <taxon>Viridiplantae</taxon>
        <taxon>Streptophyta</taxon>
        <taxon>Embryophyta</taxon>
        <taxon>Tracheophyta</taxon>
        <taxon>Spermatophyta</taxon>
        <taxon>Magnoliopsida</taxon>
        <taxon>eudicotyledons</taxon>
        <taxon>Gunneridae</taxon>
        <taxon>Pentapetalae</taxon>
        <taxon>rosids</taxon>
        <taxon>fabids</taxon>
        <taxon>Fabales</taxon>
        <taxon>Fabaceae</taxon>
        <taxon>Papilionoideae</taxon>
        <taxon>50 kb inversion clade</taxon>
        <taxon>NPAAA clade</taxon>
        <taxon>indigoferoid/millettioid clade</taxon>
        <taxon>Phaseoleae</taxon>
        <taxon>Mucuna</taxon>
    </lineage>
</organism>